<evidence type="ECO:0000256" key="1">
    <source>
        <dbReference type="ARBA" id="ARBA00004651"/>
    </source>
</evidence>
<evidence type="ECO:0000256" key="9">
    <source>
        <dbReference type="SAM" id="Phobius"/>
    </source>
</evidence>
<dbReference type="EMBL" id="CP001013">
    <property type="protein sequence ID" value="ACB35233.1"/>
    <property type="molecule type" value="Genomic_DNA"/>
</dbReference>
<feature type="domain" description="ABC transmembrane type-1" evidence="11">
    <location>
        <begin position="63"/>
        <end position="362"/>
    </location>
</feature>
<evidence type="ECO:0000256" key="7">
    <source>
        <dbReference type="ARBA" id="ARBA00022989"/>
    </source>
</evidence>
<dbReference type="KEGG" id="lch:Lcho_2971"/>
<dbReference type="Pfam" id="PF00005">
    <property type="entry name" value="ABC_tran"/>
    <property type="match status" value="1"/>
</dbReference>
<keyword evidence="5" id="KW-0547">Nucleotide-binding</keyword>
<dbReference type="GO" id="GO:0016887">
    <property type="term" value="F:ATP hydrolysis activity"/>
    <property type="evidence" value="ECO:0007669"/>
    <property type="project" value="InterPro"/>
</dbReference>
<feature type="transmembrane region" description="Helical" evidence="9">
    <location>
        <begin position="218"/>
        <end position="237"/>
    </location>
</feature>
<evidence type="ECO:0000256" key="5">
    <source>
        <dbReference type="ARBA" id="ARBA00022741"/>
    </source>
</evidence>
<dbReference type="PROSITE" id="PS50893">
    <property type="entry name" value="ABC_TRANSPORTER_2"/>
    <property type="match status" value="1"/>
</dbReference>
<sequence length="597" mass="66427">MDWNQELIKSATWLAQAYALTLVCFGAVMATLARTTIWGRQFWALSGDYFWAGHGWQRPWRRLAGIALILFFVLLAVRMNVLFSFWYNGFYTSMQTLDAGAFWFHMSLFGLLAALHVARALLNAYIRSSFTIHWRLWMNERMVARWLDGRAYYLGRFAEPVVDNPEQRIQQDATSLASDTLALSMGLVGAVVSMVEFTGILWSLSAPLTLAGVELPRAMVFLVYLYVLTATVFAVWIGRPLIRLNFLNEKLNATYRYLLMRLREYGESVALYRGEAVEHRNLTSGFAAVIANAWATLWRSLKFDGYNLGISQVAVVFPFLIQAPRLFAGTIKLGDVIQTSQAFGQVEEALSFFRTSYDSFASYRAVLERLSGFTSNVDGARALQLPQLQVRADALQLQGLTVRRPDGQVLAQSIELSLAPGQALLIRGPSGSGKTTLLRTLAGLWPFASGDAARPADADCLFLSQRPYLPLGTLRGALAYPSADIGDGEARAILQQVQLGHLGEQLDVDQDWSQVLSPGEQQRLAFGRVLANRPALVFLDEATSATDTGLEHSLYSLLRRELPQAMLVSVGHRETLHAFHDQVLELARDGRWALGSA</sequence>
<evidence type="ECO:0000256" key="6">
    <source>
        <dbReference type="ARBA" id="ARBA00022840"/>
    </source>
</evidence>
<name>B1XZ63_LEPCP</name>
<dbReference type="InterPro" id="IPR011527">
    <property type="entry name" value="ABC1_TM_dom"/>
</dbReference>
<comment type="subcellular location">
    <subcellularLocation>
        <location evidence="1">Cell membrane</location>
        <topology evidence="1">Multi-pass membrane protein</topology>
    </subcellularLocation>
</comment>
<dbReference type="Pfam" id="PF06472">
    <property type="entry name" value="ABC_membrane_2"/>
    <property type="match status" value="1"/>
</dbReference>
<dbReference type="PROSITE" id="PS00211">
    <property type="entry name" value="ABC_TRANSPORTER_1"/>
    <property type="match status" value="1"/>
</dbReference>
<evidence type="ECO:0000256" key="3">
    <source>
        <dbReference type="ARBA" id="ARBA00022475"/>
    </source>
</evidence>
<dbReference type="AlphaFoldDB" id="B1XZ63"/>
<keyword evidence="6" id="KW-0067">ATP-binding</keyword>
<keyword evidence="3" id="KW-1003">Cell membrane</keyword>
<feature type="domain" description="ABC transporter" evidence="10">
    <location>
        <begin position="395"/>
        <end position="597"/>
    </location>
</feature>
<dbReference type="GO" id="GO:0005886">
    <property type="term" value="C:plasma membrane"/>
    <property type="evidence" value="ECO:0007669"/>
    <property type="project" value="UniProtKB-SubCell"/>
</dbReference>
<dbReference type="RefSeq" id="WP_012347987.1">
    <property type="nucleotide sequence ID" value="NC_010524.1"/>
</dbReference>
<evidence type="ECO:0000313" key="13">
    <source>
        <dbReference type="Proteomes" id="UP000001693"/>
    </source>
</evidence>
<dbReference type="InterPro" id="IPR027417">
    <property type="entry name" value="P-loop_NTPase"/>
</dbReference>
<dbReference type="PANTHER" id="PTHR11384">
    <property type="entry name" value="ATP-BINDING CASSETTE, SUB-FAMILY D MEMBER"/>
    <property type="match status" value="1"/>
</dbReference>
<dbReference type="Gene3D" id="3.40.50.300">
    <property type="entry name" value="P-loop containing nucleotide triphosphate hydrolases"/>
    <property type="match status" value="1"/>
</dbReference>
<keyword evidence="7 9" id="KW-1133">Transmembrane helix</keyword>
<dbReference type="InterPro" id="IPR017871">
    <property type="entry name" value="ABC_transporter-like_CS"/>
</dbReference>
<dbReference type="Proteomes" id="UP000001693">
    <property type="component" value="Chromosome"/>
</dbReference>
<dbReference type="InterPro" id="IPR050835">
    <property type="entry name" value="ABC_transporter_sub-D"/>
</dbReference>
<keyword evidence="2" id="KW-0813">Transport</keyword>
<evidence type="ECO:0000259" key="11">
    <source>
        <dbReference type="PROSITE" id="PS50929"/>
    </source>
</evidence>
<dbReference type="Gene3D" id="1.20.1560.10">
    <property type="entry name" value="ABC transporter type 1, transmembrane domain"/>
    <property type="match status" value="1"/>
</dbReference>
<dbReference type="CDD" id="cd03223">
    <property type="entry name" value="ABCD_peroxisomal_ALDP"/>
    <property type="match status" value="1"/>
</dbReference>
<dbReference type="InterPro" id="IPR036640">
    <property type="entry name" value="ABC1_TM_sf"/>
</dbReference>
<dbReference type="GO" id="GO:0005524">
    <property type="term" value="F:ATP binding"/>
    <property type="evidence" value="ECO:0007669"/>
    <property type="project" value="UniProtKB-KW"/>
</dbReference>
<dbReference type="InterPro" id="IPR003439">
    <property type="entry name" value="ABC_transporter-like_ATP-bd"/>
</dbReference>
<organism evidence="12 13">
    <name type="scientific">Leptothrix cholodnii (strain ATCC 51168 / LMG 8142 / SP-6)</name>
    <name type="common">Leptothrix discophora (strain SP-6)</name>
    <dbReference type="NCBI Taxonomy" id="395495"/>
    <lineage>
        <taxon>Bacteria</taxon>
        <taxon>Pseudomonadati</taxon>
        <taxon>Pseudomonadota</taxon>
        <taxon>Betaproteobacteria</taxon>
        <taxon>Burkholderiales</taxon>
        <taxon>Sphaerotilaceae</taxon>
        <taxon>Leptothrix</taxon>
    </lineage>
</organism>
<keyword evidence="8 9" id="KW-0472">Membrane</keyword>
<dbReference type="SUPFAM" id="SSF52540">
    <property type="entry name" value="P-loop containing nucleoside triphosphate hydrolases"/>
    <property type="match status" value="1"/>
</dbReference>
<feature type="transmembrane region" description="Helical" evidence="9">
    <location>
        <begin position="102"/>
        <end position="122"/>
    </location>
</feature>
<dbReference type="InterPro" id="IPR003593">
    <property type="entry name" value="AAA+_ATPase"/>
</dbReference>
<proteinExistence type="predicted"/>
<evidence type="ECO:0000313" key="12">
    <source>
        <dbReference type="EMBL" id="ACB35233.1"/>
    </source>
</evidence>
<dbReference type="GO" id="GO:0140359">
    <property type="term" value="F:ABC-type transporter activity"/>
    <property type="evidence" value="ECO:0007669"/>
    <property type="project" value="InterPro"/>
</dbReference>
<accession>B1XZ63</accession>
<dbReference type="STRING" id="395495.Lcho_2971"/>
<dbReference type="SUPFAM" id="SSF90123">
    <property type="entry name" value="ABC transporter transmembrane region"/>
    <property type="match status" value="1"/>
</dbReference>
<dbReference type="OrthoDB" id="9810134at2"/>
<dbReference type="PROSITE" id="PS50929">
    <property type="entry name" value="ABC_TM1F"/>
    <property type="match status" value="1"/>
</dbReference>
<gene>
    <name evidence="12" type="ordered locus">Lcho_2971</name>
</gene>
<evidence type="ECO:0000256" key="8">
    <source>
        <dbReference type="ARBA" id="ARBA00023136"/>
    </source>
</evidence>
<keyword evidence="13" id="KW-1185">Reference proteome</keyword>
<dbReference type="PANTHER" id="PTHR11384:SF59">
    <property type="entry name" value="LYSOSOMAL COBALAMIN TRANSPORTER ABCD4"/>
    <property type="match status" value="1"/>
</dbReference>
<keyword evidence="4 9" id="KW-0812">Transmembrane</keyword>
<evidence type="ECO:0000256" key="2">
    <source>
        <dbReference type="ARBA" id="ARBA00022448"/>
    </source>
</evidence>
<feature type="transmembrane region" description="Helical" evidence="9">
    <location>
        <begin position="181"/>
        <end position="206"/>
    </location>
</feature>
<feature type="transmembrane region" description="Helical" evidence="9">
    <location>
        <begin position="63"/>
        <end position="87"/>
    </location>
</feature>
<reference evidence="12 13" key="1">
    <citation type="submission" date="2008-03" db="EMBL/GenBank/DDBJ databases">
        <title>Complete sequence of Leptothrix cholodnii SP-6.</title>
        <authorList>
            <consortium name="US DOE Joint Genome Institute"/>
            <person name="Copeland A."/>
            <person name="Lucas S."/>
            <person name="Lapidus A."/>
            <person name="Glavina del Rio T."/>
            <person name="Dalin E."/>
            <person name="Tice H."/>
            <person name="Bruce D."/>
            <person name="Goodwin L."/>
            <person name="Pitluck S."/>
            <person name="Chertkov O."/>
            <person name="Brettin T."/>
            <person name="Detter J.C."/>
            <person name="Han C."/>
            <person name="Kuske C.R."/>
            <person name="Schmutz J."/>
            <person name="Larimer F."/>
            <person name="Land M."/>
            <person name="Hauser L."/>
            <person name="Kyrpides N."/>
            <person name="Lykidis A."/>
            <person name="Emerson D."/>
            <person name="Richardson P."/>
        </authorList>
    </citation>
    <scope>NUCLEOTIDE SEQUENCE [LARGE SCALE GENOMIC DNA]</scope>
    <source>
        <strain evidence="13">ATCC 51168 / LMG 8142 / SP-6</strain>
    </source>
</reference>
<protein>
    <submittedName>
        <fullName evidence="12">ABC transporter domain protein</fullName>
    </submittedName>
</protein>
<dbReference type="eggNOG" id="COG4178">
    <property type="taxonomic scope" value="Bacteria"/>
</dbReference>
<evidence type="ECO:0000256" key="4">
    <source>
        <dbReference type="ARBA" id="ARBA00022692"/>
    </source>
</evidence>
<feature type="transmembrane region" description="Helical" evidence="9">
    <location>
        <begin position="12"/>
        <end position="33"/>
    </location>
</feature>
<dbReference type="SMART" id="SM00382">
    <property type="entry name" value="AAA"/>
    <property type="match status" value="1"/>
</dbReference>
<evidence type="ECO:0000259" key="10">
    <source>
        <dbReference type="PROSITE" id="PS50893"/>
    </source>
</evidence>
<dbReference type="HOGENOM" id="CLU_007587_6_2_4"/>